<dbReference type="GO" id="GO:0008270">
    <property type="term" value="F:zinc ion binding"/>
    <property type="evidence" value="ECO:0007669"/>
    <property type="project" value="UniProtKB-KW"/>
</dbReference>
<reference evidence="9 10" key="1">
    <citation type="submission" date="2015-12" db="EMBL/GenBank/DDBJ databases">
        <title>Draft genome sequence of Moniliophthora roreri, the causal agent of frosty pod rot of cacao.</title>
        <authorList>
            <person name="Aime M.C."/>
            <person name="Diaz-Valderrama J.R."/>
            <person name="Kijpornyongpan T."/>
            <person name="Phillips-Mora W."/>
        </authorList>
    </citation>
    <scope>NUCLEOTIDE SEQUENCE [LARGE SCALE GENOMIC DNA]</scope>
    <source>
        <strain evidence="9 10">MCA 2952</strain>
    </source>
</reference>
<evidence type="ECO:0000256" key="5">
    <source>
        <dbReference type="ARBA" id="ARBA00023268"/>
    </source>
</evidence>
<keyword evidence="4" id="KW-0255">Endonuclease</keyword>
<keyword evidence="3" id="KW-0540">Nuclease</keyword>
<dbReference type="InterPro" id="IPR000477">
    <property type="entry name" value="RT_dom"/>
</dbReference>
<evidence type="ECO:0000256" key="6">
    <source>
        <dbReference type="PROSITE-ProRule" id="PRU00047"/>
    </source>
</evidence>
<comment type="caution">
    <text evidence="9">The sequence shown here is derived from an EMBL/GenBank/DDBJ whole genome shotgun (WGS) entry which is preliminary data.</text>
</comment>
<protein>
    <submittedName>
        <fullName evidence="9">Reverse transcriptase-rnase h-integrase</fullName>
    </submittedName>
</protein>
<feature type="domain" description="Reverse transcriptase" evidence="8">
    <location>
        <begin position="522"/>
        <end position="732"/>
    </location>
</feature>
<evidence type="ECO:0000259" key="8">
    <source>
        <dbReference type="PROSITE" id="PS50878"/>
    </source>
</evidence>
<dbReference type="InterPro" id="IPR043128">
    <property type="entry name" value="Rev_trsase/Diguanyl_cyclase"/>
</dbReference>
<dbReference type="PANTHER" id="PTHR37984">
    <property type="entry name" value="PROTEIN CBG26694"/>
    <property type="match status" value="1"/>
</dbReference>
<dbReference type="InterPro" id="IPR043502">
    <property type="entry name" value="DNA/RNA_pol_sf"/>
</dbReference>
<dbReference type="CDD" id="cd01647">
    <property type="entry name" value="RT_LTR"/>
    <property type="match status" value="1"/>
</dbReference>
<keyword evidence="6" id="KW-0863">Zinc-finger</keyword>
<evidence type="ECO:0000256" key="1">
    <source>
        <dbReference type="ARBA" id="ARBA00022679"/>
    </source>
</evidence>
<dbReference type="Pfam" id="PF17919">
    <property type="entry name" value="RT_RNaseH_2"/>
    <property type="match status" value="1"/>
</dbReference>
<dbReference type="GO" id="GO:0003964">
    <property type="term" value="F:RNA-directed DNA polymerase activity"/>
    <property type="evidence" value="ECO:0007669"/>
    <property type="project" value="UniProtKB-KW"/>
</dbReference>
<keyword evidence="1" id="KW-0808">Transferase</keyword>
<evidence type="ECO:0000256" key="4">
    <source>
        <dbReference type="ARBA" id="ARBA00022759"/>
    </source>
</evidence>
<dbReference type="AlphaFoldDB" id="A0A0W0FWE4"/>
<dbReference type="InterPro" id="IPR001878">
    <property type="entry name" value="Znf_CCHC"/>
</dbReference>
<gene>
    <name evidence="9" type="ORF">WG66_6703</name>
</gene>
<dbReference type="Pfam" id="PF08284">
    <property type="entry name" value="RVP_2"/>
    <property type="match status" value="1"/>
</dbReference>
<keyword evidence="6" id="KW-0479">Metal-binding</keyword>
<evidence type="ECO:0000259" key="7">
    <source>
        <dbReference type="PROSITE" id="PS50158"/>
    </source>
</evidence>
<dbReference type="Gene3D" id="3.30.70.270">
    <property type="match status" value="2"/>
</dbReference>
<accession>A0A0W0FWE4</accession>
<evidence type="ECO:0000256" key="2">
    <source>
        <dbReference type="ARBA" id="ARBA00022695"/>
    </source>
</evidence>
<dbReference type="PROSITE" id="PS50878">
    <property type="entry name" value="RT_POL"/>
    <property type="match status" value="1"/>
</dbReference>
<dbReference type="CDD" id="cd09274">
    <property type="entry name" value="RNase_HI_RT_Ty3"/>
    <property type="match status" value="1"/>
</dbReference>
<dbReference type="InterPro" id="IPR050951">
    <property type="entry name" value="Retrovirus_Pol_polyprotein"/>
</dbReference>
<dbReference type="Gene3D" id="3.10.10.10">
    <property type="entry name" value="HIV Type 1 Reverse Transcriptase, subunit A, domain 1"/>
    <property type="match status" value="1"/>
</dbReference>
<dbReference type="SUPFAM" id="SSF56672">
    <property type="entry name" value="DNA/RNA polymerases"/>
    <property type="match status" value="1"/>
</dbReference>
<dbReference type="Gene3D" id="2.40.70.10">
    <property type="entry name" value="Acid Proteases"/>
    <property type="match status" value="1"/>
</dbReference>
<dbReference type="InterPro" id="IPR021109">
    <property type="entry name" value="Peptidase_aspartic_dom_sf"/>
</dbReference>
<feature type="domain" description="CCHC-type" evidence="7">
    <location>
        <begin position="230"/>
        <end position="243"/>
    </location>
</feature>
<evidence type="ECO:0000256" key="3">
    <source>
        <dbReference type="ARBA" id="ARBA00022722"/>
    </source>
</evidence>
<dbReference type="PROSITE" id="PS50158">
    <property type="entry name" value="ZF_CCHC"/>
    <property type="match status" value="1"/>
</dbReference>
<evidence type="ECO:0000313" key="9">
    <source>
        <dbReference type="EMBL" id="KTB40711.1"/>
    </source>
</evidence>
<dbReference type="Proteomes" id="UP000054988">
    <property type="component" value="Unassembled WGS sequence"/>
</dbReference>
<dbReference type="FunFam" id="3.10.20.370:FF:000001">
    <property type="entry name" value="Retrovirus-related Pol polyprotein from transposon 17.6-like protein"/>
    <property type="match status" value="1"/>
</dbReference>
<dbReference type="GO" id="GO:0003676">
    <property type="term" value="F:nucleic acid binding"/>
    <property type="evidence" value="ECO:0007669"/>
    <property type="project" value="InterPro"/>
</dbReference>
<organism evidence="9 10">
    <name type="scientific">Moniliophthora roreri</name>
    <name type="common">Frosty pod rot fungus</name>
    <name type="synonym">Monilia roreri</name>
    <dbReference type="NCBI Taxonomy" id="221103"/>
    <lineage>
        <taxon>Eukaryota</taxon>
        <taxon>Fungi</taxon>
        <taxon>Dikarya</taxon>
        <taxon>Basidiomycota</taxon>
        <taxon>Agaricomycotina</taxon>
        <taxon>Agaricomycetes</taxon>
        <taxon>Agaricomycetidae</taxon>
        <taxon>Agaricales</taxon>
        <taxon>Marasmiineae</taxon>
        <taxon>Marasmiaceae</taxon>
        <taxon>Moniliophthora</taxon>
    </lineage>
</organism>
<dbReference type="InterPro" id="IPR041577">
    <property type="entry name" value="RT_RNaseH_2"/>
</dbReference>
<keyword evidence="9" id="KW-0695">RNA-directed DNA polymerase</keyword>
<dbReference type="EMBL" id="LATX01001554">
    <property type="protein sequence ID" value="KTB40711.1"/>
    <property type="molecule type" value="Genomic_DNA"/>
</dbReference>
<keyword evidence="5" id="KW-0511">Multifunctional enzyme</keyword>
<sequence>MPVQVVSAVKEVKAALPRAFTGARKDAKKFLREVLIYVALNPKVFPDDRSKKLFLLSYMTDGPGEFWKNDKTDLLLAYDADAEKVTWAEFLDDFRTSFKPLNPALKAQLELKDLRMKERADEYTYQFTYLAKQTGYNNAAQIVAFKRGLLRSLALKIMTRPEGAPTTIKDWMNTAILFDESYKQALEYGKTWDDEHGGKKPQRNFRKKKDVAIKQITEIDQKKYMVKGLCFRCGKGGHHIKDCLDALKKDERRQEEPKKLMREERFAKIRALVNKQPKEDKDFLLDLMEQEAKMDQNSMHIPLKYKVGTKNITKALLDLGAGGRFISTGLARTLRKKWIQLLEKIRVFNVDGTANKTAWVTHVVKLEFQIAGKEFRENFMISGIGDEDMILGLPWLRYHNPVIDWETGEIQFQPRQKIQIKRFQGVLDNFEPEVLIGAKITASQEMAHQQQTVKKEIEELIPGYLLGYRDRFEKGKAERFPPARAYDHVIDLKPDFVPRNCKLYLLSPAEQEEQDRFLEENLWKGYIRKSKSPMASPFFFIAKKEKGVLRPTQDYRELNKGTVKNAYPLPLISELLDKLKGATVFTKLDLRNGYNNVRIKDGDQWKAAFKTNRGLFEPTVMFFGLSNSPATFQAFMNDILSDFIDEGWCVVYMDDILLFSKDRIEHKERMERLMCHLKKHDLFLKLEKCEFDIIEVVFLEMVIRPGYIAMDPVKLAGIADWEPPQTVKGVRVFLGFGNFYRKFIRKYVHLTRPLNDLLQKNRKFEWTKQCQIAFDLLKEKFLSEPILVMPDVDKPFVIEANASKWAMGAVLRQRGTNSEWHPCGYLSKSLSPMERNYEIYDRELLAIYRALMEWRHYLMGGKFKIVVLSDHKNLTYF</sequence>
<evidence type="ECO:0000313" key="10">
    <source>
        <dbReference type="Proteomes" id="UP000054988"/>
    </source>
</evidence>
<dbReference type="GO" id="GO:0004519">
    <property type="term" value="F:endonuclease activity"/>
    <property type="evidence" value="ECO:0007669"/>
    <property type="project" value="UniProtKB-KW"/>
</dbReference>
<dbReference type="Gene3D" id="4.10.60.10">
    <property type="entry name" value="Zinc finger, CCHC-type"/>
    <property type="match status" value="1"/>
</dbReference>
<dbReference type="Pfam" id="PF03732">
    <property type="entry name" value="Retrotrans_gag"/>
    <property type="match status" value="1"/>
</dbReference>
<dbReference type="InterPro" id="IPR005162">
    <property type="entry name" value="Retrotrans_gag_dom"/>
</dbReference>
<keyword evidence="4" id="KW-0378">Hydrolase</keyword>
<name>A0A0W0FWE4_MONRR</name>
<keyword evidence="6" id="KW-0862">Zinc</keyword>
<dbReference type="Pfam" id="PF00078">
    <property type="entry name" value="RVT_1"/>
    <property type="match status" value="1"/>
</dbReference>
<keyword evidence="2" id="KW-0548">Nucleotidyltransferase</keyword>
<dbReference type="Gene3D" id="3.10.20.370">
    <property type="match status" value="1"/>
</dbReference>
<dbReference type="CDD" id="cd00303">
    <property type="entry name" value="retropepsin_like"/>
    <property type="match status" value="1"/>
</dbReference>
<dbReference type="PANTHER" id="PTHR37984:SF5">
    <property type="entry name" value="PROTEIN NYNRIN-LIKE"/>
    <property type="match status" value="1"/>
</dbReference>
<proteinExistence type="predicted"/>
<dbReference type="FunFam" id="3.30.70.270:FF:000063">
    <property type="entry name" value="Zinc knuckle domaincontaining protein"/>
    <property type="match status" value="1"/>
</dbReference>